<dbReference type="Proteomes" id="UP001054945">
    <property type="component" value="Unassembled WGS sequence"/>
</dbReference>
<evidence type="ECO:0000313" key="1">
    <source>
        <dbReference type="EMBL" id="GIY62663.1"/>
    </source>
</evidence>
<name>A0AAV4UY47_CAEEX</name>
<sequence>MRTLKQLTIDNYFPRTSSTFRENFYMDDYYVERKFWRMEKSCSINLLQFCRKWEWSYICGVLTIQNFCQTRTKTTVSRIQMRPKLWKYLGYL</sequence>
<organism evidence="1 2">
    <name type="scientific">Caerostris extrusa</name>
    <name type="common">Bark spider</name>
    <name type="synonym">Caerostris bankana</name>
    <dbReference type="NCBI Taxonomy" id="172846"/>
    <lineage>
        <taxon>Eukaryota</taxon>
        <taxon>Metazoa</taxon>
        <taxon>Ecdysozoa</taxon>
        <taxon>Arthropoda</taxon>
        <taxon>Chelicerata</taxon>
        <taxon>Arachnida</taxon>
        <taxon>Araneae</taxon>
        <taxon>Araneomorphae</taxon>
        <taxon>Entelegynae</taxon>
        <taxon>Araneoidea</taxon>
        <taxon>Araneidae</taxon>
        <taxon>Caerostris</taxon>
    </lineage>
</organism>
<evidence type="ECO:0000313" key="2">
    <source>
        <dbReference type="Proteomes" id="UP001054945"/>
    </source>
</evidence>
<protein>
    <submittedName>
        <fullName evidence="1">Uncharacterized protein</fullName>
    </submittedName>
</protein>
<proteinExistence type="predicted"/>
<dbReference type="AlphaFoldDB" id="A0AAV4UY47"/>
<accession>A0AAV4UY47</accession>
<comment type="caution">
    <text evidence="1">The sequence shown here is derived from an EMBL/GenBank/DDBJ whole genome shotgun (WGS) entry which is preliminary data.</text>
</comment>
<keyword evidence="2" id="KW-1185">Reference proteome</keyword>
<dbReference type="EMBL" id="BPLR01013649">
    <property type="protein sequence ID" value="GIY62663.1"/>
    <property type="molecule type" value="Genomic_DNA"/>
</dbReference>
<reference evidence="1 2" key="1">
    <citation type="submission" date="2021-06" db="EMBL/GenBank/DDBJ databases">
        <title>Caerostris extrusa draft genome.</title>
        <authorList>
            <person name="Kono N."/>
            <person name="Arakawa K."/>
        </authorList>
    </citation>
    <scope>NUCLEOTIDE SEQUENCE [LARGE SCALE GENOMIC DNA]</scope>
</reference>
<gene>
    <name evidence="1" type="ORF">CEXT_557661</name>
</gene>